<name>A0A397UFD9_9GLOM</name>
<dbReference type="EMBL" id="QKWP01001426">
    <property type="protein sequence ID" value="RIB09015.1"/>
    <property type="molecule type" value="Genomic_DNA"/>
</dbReference>
<accession>A0A397UFD9</accession>
<evidence type="ECO:0000313" key="2">
    <source>
        <dbReference type="Proteomes" id="UP000266673"/>
    </source>
</evidence>
<proteinExistence type="predicted"/>
<dbReference type="OrthoDB" id="2439475at2759"/>
<organism evidence="1 2">
    <name type="scientific">Gigaspora rosea</name>
    <dbReference type="NCBI Taxonomy" id="44941"/>
    <lineage>
        <taxon>Eukaryota</taxon>
        <taxon>Fungi</taxon>
        <taxon>Fungi incertae sedis</taxon>
        <taxon>Mucoromycota</taxon>
        <taxon>Glomeromycotina</taxon>
        <taxon>Glomeromycetes</taxon>
        <taxon>Diversisporales</taxon>
        <taxon>Gigasporaceae</taxon>
        <taxon>Gigaspora</taxon>
    </lineage>
</organism>
<comment type="caution">
    <text evidence="1">The sequence shown here is derived from an EMBL/GenBank/DDBJ whole genome shotgun (WGS) entry which is preliminary data.</text>
</comment>
<dbReference type="AlphaFoldDB" id="A0A397UFD9"/>
<dbReference type="Proteomes" id="UP000266673">
    <property type="component" value="Unassembled WGS sequence"/>
</dbReference>
<keyword evidence="2" id="KW-1185">Reference proteome</keyword>
<evidence type="ECO:0000313" key="1">
    <source>
        <dbReference type="EMBL" id="RIB09015.1"/>
    </source>
</evidence>
<protein>
    <submittedName>
        <fullName evidence="1">Uncharacterized protein</fullName>
    </submittedName>
</protein>
<sequence>MPKHKEYTISLLSQGTWDKSLHFRPFCHNWWFPQPIDKANKIIPLYPIRLFFKTLVILNERPEVLGFDKAIITSELLSNLPFRPYNFQIENLQIWIISIGRSNEITTNLAGSEFKSAFIYQFNKKQPNYIVELRSALQLIYPTEYEIDDREFQAWKAMLKYIGCSDVTPYEKNQSKFEFCSRSTTSNSDKSSLSILYNLGFVIPTPSYSTNTFWSSFHKFLNINKYGIDGRR</sequence>
<gene>
    <name evidence="1" type="ORF">C2G38_2209993</name>
</gene>
<reference evidence="1 2" key="1">
    <citation type="submission" date="2018-06" db="EMBL/GenBank/DDBJ databases">
        <title>Comparative genomics reveals the genomic features of Rhizophagus irregularis, R. cerebriforme, R. diaphanum and Gigaspora rosea, and their symbiotic lifestyle signature.</title>
        <authorList>
            <person name="Morin E."/>
            <person name="San Clemente H."/>
            <person name="Chen E.C.H."/>
            <person name="De La Providencia I."/>
            <person name="Hainaut M."/>
            <person name="Kuo A."/>
            <person name="Kohler A."/>
            <person name="Murat C."/>
            <person name="Tang N."/>
            <person name="Roy S."/>
            <person name="Loubradou J."/>
            <person name="Henrissat B."/>
            <person name="Grigoriev I.V."/>
            <person name="Corradi N."/>
            <person name="Roux C."/>
            <person name="Martin F.M."/>
        </authorList>
    </citation>
    <scope>NUCLEOTIDE SEQUENCE [LARGE SCALE GENOMIC DNA]</scope>
    <source>
        <strain evidence="1 2">DAOM 194757</strain>
    </source>
</reference>